<keyword evidence="13" id="KW-0732">Signal</keyword>
<dbReference type="GO" id="GO:0007007">
    <property type="term" value="P:inner mitochondrial membrane organization"/>
    <property type="evidence" value="ECO:0007669"/>
    <property type="project" value="TreeGrafter"/>
</dbReference>
<evidence type="ECO:0000256" key="11">
    <source>
        <dbReference type="ARBA" id="ARBA00047906"/>
    </source>
</evidence>
<feature type="chain" id="PRO_5013547512" description="Tafazzin family protein" evidence="13">
    <location>
        <begin position="36"/>
        <end position="265"/>
    </location>
</feature>
<accession>A0A2H3C275</accession>
<dbReference type="SUPFAM" id="SSF69593">
    <property type="entry name" value="Glycerol-3-phosphate (1)-acyltransferase"/>
    <property type="match status" value="1"/>
</dbReference>
<dbReference type="EMBL" id="KZ293422">
    <property type="protein sequence ID" value="PBK72418.1"/>
    <property type="molecule type" value="Genomic_DNA"/>
</dbReference>
<keyword evidence="6" id="KW-0443">Lipid metabolism</keyword>
<evidence type="ECO:0000256" key="8">
    <source>
        <dbReference type="ARBA" id="ARBA00023136"/>
    </source>
</evidence>
<evidence type="ECO:0000256" key="6">
    <source>
        <dbReference type="ARBA" id="ARBA00023098"/>
    </source>
</evidence>
<feature type="signal peptide" evidence="13">
    <location>
        <begin position="1"/>
        <end position="35"/>
    </location>
</feature>
<evidence type="ECO:0000256" key="2">
    <source>
        <dbReference type="ARBA" id="ARBA00010524"/>
    </source>
</evidence>
<evidence type="ECO:0000256" key="3">
    <source>
        <dbReference type="ARBA" id="ARBA00022679"/>
    </source>
</evidence>
<dbReference type="InterPro" id="IPR000872">
    <property type="entry name" value="Tafazzin"/>
</dbReference>
<evidence type="ECO:0000256" key="4">
    <source>
        <dbReference type="ARBA" id="ARBA00022787"/>
    </source>
</evidence>
<dbReference type="PANTHER" id="PTHR12497">
    <property type="entry name" value="TAZ PROTEIN TAFAZZIN"/>
    <property type="match status" value="1"/>
</dbReference>
<name>A0A2H3C275_9AGAR</name>
<keyword evidence="8" id="KW-0472">Membrane</keyword>
<organism evidence="15 16">
    <name type="scientific">Armillaria solidipes</name>
    <dbReference type="NCBI Taxonomy" id="1076256"/>
    <lineage>
        <taxon>Eukaryota</taxon>
        <taxon>Fungi</taxon>
        <taxon>Dikarya</taxon>
        <taxon>Basidiomycota</taxon>
        <taxon>Agaricomycotina</taxon>
        <taxon>Agaricomycetes</taxon>
        <taxon>Agaricomycetidae</taxon>
        <taxon>Agaricales</taxon>
        <taxon>Marasmiineae</taxon>
        <taxon>Physalacriaceae</taxon>
        <taxon>Armillaria</taxon>
    </lineage>
</organism>
<dbReference type="AlphaFoldDB" id="A0A2H3C275"/>
<evidence type="ECO:0000256" key="7">
    <source>
        <dbReference type="ARBA" id="ARBA00023128"/>
    </source>
</evidence>
<dbReference type="CDD" id="cd07989">
    <property type="entry name" value="LPLAT_AGPAT-like"/>
    <property type="match status" value="1"/>
</dbReference>
<evidence type="ECO:0000256" key="1">
    <source>
        <dbReference type="ARBA" id="ARBA00004137"/>
    </source>
</evidence>
<evidence type="ECO:0000256" key="10">
    <source>
        <dbReference type="ARBA" id="ARBA00024323"/>
    </source>
</evidence>
<keyword evidence="7" id="KW-0496">Mitochondrion</keyword>
<reference evidence="16" key="1">
    <citation type="journal article" date="2017" name="Nat. Ecol. Evol.">
        <title>Genome expansion and lineage-specific genetic innovations in the forest pathogenic fungi Armillaria.</title>
        <authorList>
            <person name="Sipos G."/>
            <person name="Prasanna A.N."/>
            <person name="Walter M.C."/>
            <person name="O'Connor E."/>
            <person name="Balint B."/>
            <person name="Krizsan K."/>
            <person name="Kiss B."/>
            <person name="Hess J."/>
            <person name="Varga T."/>
            <person name="Slot J."/>
            <person name="Riley R."/>
            <person name="Boka B."/>
            <person name="Rigling D."/>
            <person name="Barry K."/>
            <person name="Lee J."/>
            <person name="Mihaltcheva S."/>
            <person name="LaButti K."/>
            <person name="Lipzen A."/>
            <person name="Waldron R."/>
            <person name="Moloney N.M."/>
            <person name="Sperisen C."/>
            <person name="Kredics L."/>
            <person name="Vagvoelgyi C."/>
            <person name="Patrignani A."/>
            <person name="Fitzpatrick D."/>
            <person name="Nagy I."/>
            <person name="Doyle S."/>
            <person name="Anderson J.B."/>
            <person name="Grigoriev I.V."/>
            <person name="Gueldener U."/>
            <person name="Muensterkoetter M."/>
            <person name="Nagy L.G."/>
        </authorList>
    </citation>
    <scope>NUCLEOTIDE SEQUENCE [LARGE SCALE GENOMIC DNA]</scope>
    <source>
        <strain evidence="16">28-4</strain>
    </source>
</reference>
<keyword evidence="16" id="KW-1185">Reference proteome</keyword>
<evidence type="ECO:0000256" key="9">
    <source>
        <dbReference type="ARBA" id="ARBA00023315"/>
    </source>
</evidence>
<dbReference type="GO" id="GO:0047184">
    <property type="term" value="F:1-acylglycerophosphocholine O-acyltransferase activity"/>
    <property type="evidence" value="ECO:0007669"/>
    <property type="project" value="TreeGrafter"/>
</dbReference>
<evidence type="ECO:0000256" key="12">
    <source>
        <dbReference type="RuleBase" id="RU365062"/>
    </source>
</evidence>
<feature type="domain" description="Phospholipid/glycerol acyltransferase" evidence="14">
    <location>
        <begin position="47"/>
        <end position="181"/>
    </location>
</feature>
<proteinExistence type="inferred from homology"/>
<dbReference type="Pfam" id="PF01553">
    <property type="entry name" value="Acyltransferase"/>
    <property type="match status" value="1"/>
</dbReference>
<dbReference type="PANTHER" id="PTHR12497:SF0">
    <property type="entry name" value="TAFAZZIN"/>
    <property type="match status" value="1"/>
</dbReference>
<comment type="catalytic activity">
    <reaction evidence="11">
        <text>1'-[1,2-diacyl-sn-glycero-3-phospho],3'-[1-acyl-sn-glycero-3-phospho]-glycerol + a 1,2-diacyl-sn-glycero-3-phosphocholine = a cardiolipin + a 1-acyl-sn-glycero-3-phosphocholine</text>
        <dbReference type="Rhea" id="RHEA:33731"/>
        <dbReference type="ChEBI" id="CHEBI:57643"/>
        <dbReference type="ChEBI" id="CHEBI:58168"/>
        <dbReference type="ChEBI" id="CHEBI:62237"/>
        <dbReference type="ChEBI" id="CHEBI:64743"/>
    </reaction>
    <physiologicalReaction direction="left-to-right" evidence="11">
        <dbReference type="Rhea" id="RHEA:33732"/>
    </physiologicalReaction>
    <physiologicalReaction direction="right-to-left" evidence="11">
        <dbReference type="Rhea" id="RHEA:33733"/>
    </physiologicalReaction>
</comment>
<dbReference type="GO" id="GO:0005741">
    <property type="term" value="C:mitochondrial outer membrane"/>
    <property type="evidence" value="ECO:0007669"/>
    <property type="project" value="UniProtKB-SubCell"/>
</dbReference>
<dbReference type="SMART" id="SM00563">
    <property type="entry name" value="PlsC"/>
    <property type="match status" value="1"/>
</dbReference>
<dbReference type="InterPro" id="IPR002123">
    <property type="entry name" value="Plipid/glycerol_acylTrfase"/>
</dbReference>
<evidence type="ECO:0000313" key="16">
    <source>
        <dbReference type="Proteomes" id="UP000218334"/>
    </source>
</evidence>
<dbReference type="PRINTS" id="PR00979">
    <property type="entry name" value="TAFAZZIN"/>
</dbReference>
<keyword evidence="3 15" id="KW-0808">Transferase</keyword>
<evidence type="ECO:0000256" key="13">
    <source>
        <dbReference type="SAM" id="SignalP"/>
    </source>
</evidence>
<dbReference type="Proteomes" id="UP000218334">
    <property type="component" value="Unassembled WGS sequence"/>
</dbReference>
<comment type="subcellular location">
    <subcellularLocation>
        <location evidence="1">Mitochondrion inner membrane</location>
        <topology evidence="1">Peripheral membrane protein</topology>
        <orientation evidence="1">Intermembrane side</orientation>
    </subcellularLocation>
    <subcellularLocation>
        <location evidence="10">Mitochondrion outer membrane</location>
        <topology evidence="10">Peripheral membrane protein</topology>
        <orientation evidence="10">Intermembrane side</orientation>
    </subcellularLocation>
</comment>
<keyword evidence="4" id="KW-1000">Mitochondrion outer membrane</keyword>
<evidence type="ECO:0000313" key="15">
    <source>
        <dbReference type="EMBL" id="PBK72418.1"/>
    </source>
</evidence>
<dbReference type="GO" id="GO:0005743">
    <property type="term" value="C:mitochondrial inner membrane"/>
    <property type="evidence" value="ECO:0007669"/>
    <property type="project" value="UniProtKB-SubCell"/>
</dbReference>
<dbReference type="STRING" id="1076256.A0A2H3C275"/>
<comment type="similarity">
    <text evidence="2 12">Belongs to the taffazin family.</text>
</comment>
<evidence type="ECO:0000259" key="14">
    <source>
        <dbReference type="SMART" id="SM00563"/>
    </source>
</evidence>
<evidence type="ECO:0000256" key="5">
    <source>
        <dbReference type="ARBA" id="ARBA00022792"/>
    </source>
</evidence>
<protein>
    <recommendedName>
        <fullName evidence="12">Tafazzin family protein</fullName>
    </recommendedName>
</protein>
<gene>
    <name evidence="15" type="ORF">ARMSODRAFT_932947</name>
</gene>
<dbReference type="GO" id="GO:0035965">
    <property type="term" value="P:cardiolipin acyl-chain remodeling"/>
    <property type="evidence" value="ECO:0007669"/>
    <property type="project" value="TreeGrafter"/>
</dbReference>
<keyword evidence="9 15" id="KW-0012">Acyltransferase</keyword>
<keyword evidence="5" id="KW-0999">Mitochondrion inner membrane</keyword>
<sequence length="265" mass="28976">MSPITVTTIGLTCKAFLSSGLCAVTVNGLPTLVEALNSAQRENGCGVVTVSNHISTLDDPVTWGILPAKYYLRSRMTRWTLGASDIMFTNPILSYFFTHGQVLETFRGRGIFQRSVDTAIEKLNKGDWIHLYGEGKVNQPSTYQKDQDGLAILPRFKWGVGRIISSTTAIPTVIPMWITGFDTLMPEGRSFPYNFMPRIGARLSITFGAPIPSEEIKRATKHLRETSTADLDVKIRTEVTAIVHQAVEALGRSVSGVSLGGTTVP</sequence>